<feature type="domain" description="2EXR" evidence="2">
    <location>
        <begin position="8"/>
        <end position="133"/>
    </location>
</feature>
<reference evidence="3 4" key="1">
    <citation type="submission" date="2018-12" db="EMBL/GenBank/DDBJ databases">
        <title>Draft genome sequence of Xylaria grammica IHI A82.</title>
        <authorList>
            <person name="Buettner E."/>
            <person name="Kellner H."/>
        </authorList>
    </citation>
    <scope>NUCLEOTIDE SEQUENCE [LARGE SCALE GENOMIC DNA]</scope>
    <source>
        <strain evidence="3 4">IHI A82</strain>
    </source>
</reference>
<dbReference type="AlphaFoldDB" id="A0A439CZF1"/>
<evidence type="ECO:0000313" key="4">
    <source>
        <dbReference type="Proteomes" id="UP000286045"/>
    </source>
</evidence>
<evidence type="ECO:0000256" key="1">
    <source>
        <dbReference type="SAM" id="MobiDB-lite"/>
    </source>
</evidence>
<keyword evidence="4" id="KW-1185">Reference proteome</keyword>
<sequence>MSDPNRSSFNRLPEKVRLAIWENFALPRRPLFHSISYAHHSERYFMLFTFDMTGDDKHSERDRLLRHSTTRALMQVNREARKTVLAGRELQRVAHTNMNVCVGCTYGSISPVRPGLYGFILQKFFYVNWDIDMFYFRCGLHISNPLEAFLDKSCLPKMKQIAIDIRGPSAVGNNYLLKAPTYKRIFGVYSDPYWTFAQNLPSLNTILMVVDRHTSRKLWGHSTLDEDEWEGPLVPDQDVDSDAGNNYGERDSTEGEDDEWMYLEWIESYPKDEFGFHRFSPEFYDMELYRRLFCLVRQQLSVDKVKVPFKEWVEEIVSSAKEDAKEALGRPIDIQMVMDHLGSYDNDIGGYHRLDKLWEKAVVPRPQHKP</sequence>
<dbReference type="EMBL" id="RYZI01000249">
    <property type="protein sequence ID" value="RWA07585.1"/>
    <property type="molecule type" value="Genomic_DNA"/>
</dbReference>
<protein>
    <recommendedName>
        <fullName evidence="2">2EXR domain-containing protein</fullName>
    </recommendedName>
</protein>
<dbReference type="InterPro" id="IPR045518">
    <property type="entry name" value="2EXR"/>
</dbReference>
<dbReference type="Proteomes" id="UP000286045">
    <property type="component" value="Unassembled WGS sequence"/>
</dbReference>
<name>A0A439CZF1_9PEZI</name>
<evidence type="ECO:0000313" key="3">
    <source>
        <dbReference type="EMBL" id="RWA07585.1"/>
    </source>
</evidence>
<feature type="region of interest" description="Disordered" evidence="1">
    <location>
        <begin position="228"/>
        <end position="255"/>
    </location>
</feature>
<organism evidence="3 4">
    <name type="scientific">Xylaria grammica</name>
    <dbReference type="NCBI Taxonomy" id="363999"/>
    <lineage>
        <taxon>Eukaryota</taxon>
        <taxon>Fungi</taxon>
        <taxon>Dikarya</taxon>
        <taxon>Ascomycota</taxon>
        <taxon>Pezizomycotina</taxon>
        <taxon>Sordariomycetes</taxon>
        <taxon>Xylariomycetidae</taxon>
        <taxon>Xylariales</taxon>
        <taxon>Xylariaceae</taxon>
        <taxon>Xylaria</taxon>
    </lineage>
</organism>
<accession>A0A439CZF1</accession>
<proteinExistence type="predicted"/>
<evidence type="ECO:0000259" key="2">
    <source>
        <dbReference type="Pfam" id="PF20150"/>
    </source>
</evidence>
<gene>
    <name evidence="3" type="ORF">EKO27_g7508</name>
</gene>
<comment type="caution">
    <text evidence="3">The sequence shown here is derived from an EMBL/GenBank/DDBJ whole genome shotgun (WGS) entry which is preliminary data.</text>
</comment>
<dbReference type="Pfam" id="PF20150">
    <property type="entry name" value="2EXR"/>
    <property type="match status" value="1"/>
</dbReference>